<dbReference type="OrthoDB" id="3607295at2"/>
<comment type="caution">
    <text evidence="2">The sequence shown here is derived from an EMBL/GenBank/DDBJ whole genome shotgun (WGS) entry which is preliminary data.</text>
</comment>
<evidence type="ECO:0000313" key="3">
    <source>
        <dbReference type="Proteomes" id="UP000290287"/>
    </source>
</evidence>
<dbReference type="Pfam" id="PF14028">
    <property type="entry name" value="Lant_dehydr_C"/>
    <property type="match status" value="1"/>
</dbReference>
<gene>
    <name evidence="2" type="ORF">CS022_21340</name>
</gene>
<dbReference type="EMBL" id="PEIB01000039">
    <property type="protein sequence ID" value="RXJ71213.1"/>
    <property type="molecule type" value="Genomic_DNA"/>
</dbReference>
<accession>A0A4Q0YLB1</accession>
<evidence type="ECO:0000313" key="2">
    <source>
        <dbReference type="EMBL" id="RXJ71213.1"/>
    </source>
</evidence>
<dbReference type="AlphaFoldDB" id="A0A4Q0YLB1"/>
<dbReference type="NCBIfam" id="TIGR03891">
    <property type="entry name" value="thiopep_ocin"/>
    <property type="match status" value="1"/>
</dbReference>
<evidence type="ECO:0000259" key="1">
    <source>
        <dbReference type="Pfam" id="PF14028"/>
    </source>
</evidence>
<name>A0A4Q0YLB1_9GAMM</name>
<keyword evidence="3" id="KW-1185">Reference proteome</keyword>
<organism evidence="2 3">
    <name type="scientific">Veronia nyctiphanis</name>
    <dbReference type="NCBI Taxonomy" id="1278244"/>
    <lineage>
        <taxon>Bacteria</taxon>
        <taxon>Pseudomonadati</taxon>
        <taxon>Pseudomonadota</taxon>
        <taxon>Gammaproteobacteria</taxon>
        <taxon>Vibrionales</taxon>
        <taxon>Vibrionaceae</taxon>
        <taxon>Veronia</taxon>
    </lineage>
</organism>
<protein>
    <recommendedName>
        <fullName evidence="1">Thiopeptide-type bacteriocin biosynthesis domain-containing protein</fullName>
    </recommendedName>
</protein>
<reference evidence="2 3" key="1">
    <citation type="submission" date="2017-10" db="EMBL/GenBank/DDBJ databases">
        <title>Nyctiphanis sp. nov., isolated from the stomach of the euphausiid Nyctiphanes simplex (Hansen, 1911) in the Gulf of California.</title>
        <authorList>
            <person name="Gomez-Gil B."/>
            <person name="Aguilar-Mendez M."/>
            <person name="Lopez-Cortes A."/>
            <person name="Gomez-Gutierrez J."/>
            <person name="Roque A."/>
            <person name="Lang E."/>
            <person name="Gonzalez-Castillo A."/>
        </authorList>
    </citation>
    <scope>NUCLEOTIDE SEQUENCE [LARGE SCALE GENOMIC DNA]</scope>
    <source>
        <strain evidence="2 3">CAIM 600</strain>
    </source>
</reference>
<dbReference type="Proteomes" id="UP000290287">
    <property type="component" value="Unassembled WGS sequence"/>
</dbReference>
<sequence length="285" mass="33284">MWQSHHFFLYDFEQMNHCLATVAASVDHSLLDDLFFIRYWHGGPHLRFRVRAHADIQPLLTELNTYWRQHGQPLTLDAENYYRPYRHQFSGDEGDILYPNGSIQAIDYQPEYTRYGGEYGMPYCEQFFCEDSRRILTYLSQSPEENERVMFMLSIAYQDVAAEFGLNGLSLLHIEGAHATTQSTLVAEKVRQKFEANRPAYQQYYQHYVTEFQHDANIQQLKQSLRTLISSLQRGPVGAIEPILHSLLHMTFNRLGVPPFKESAIRFFVYLTLLHFGGTDERQAS</sequence>
<dbReference type="InterPro" id="IPR023809">
    <property type="entry name" value="Thiopep_bacteriocin_synth_dom"/>
</dbReference>
<feature type="domain" description="Thiopeptide-type bacteriocin biosynthesis" evidence="1">
    <location>
        <begin position="15"/>
        <end position="270"/>
    </location>
</feature>
<dbReference type="RefSeq" id="WP_129123938.1">
    <property type="nucleotide sequence ID" value="NZ_PEIB01000039.1"/>
</dbReference>
<proteinExistence type="predicted"/>